<evidence type="ECO:0000256" key="1">
    <source>
        <dbReference type="SAM" id="MobiDB-lite"/>
    </source>
</evidence>
<dbReference type="AlphaFoldDB" id="A0A0B7BTU9"/>
<feature type="compositionally biased region" description="Basic and acidic residues" evidence="1">
    <location>
        <begin position="40"/>
        <end position="49"/>
    </location>
</feature>
<name>A0A0B7BTU9_9EUPU</name>
<sequence>MSTDIMGGGANGNELDMYFVYRYVLLNISVTEESSVYHGQRREQIDLSRKNSKSKKTG</sequence>
<organism evidence="2">
    <name type="scientific">Arion vulgaris</name>
    <dbReference type="NCBI Taxonomy" id="1028688"/>
    <lineage>
        <taxon>Eukaryota</taxon>
        <taxon>Metazoa</taxon>
        <taxon>Spiralia</taxon>
        <taxon>Lophotrochozoa</taxon>
        <taxon>Mollusca</taxon>
        <taxon>Gastropoda</taxon>
        <taxon>Heterobranchia</taxon>
        <taxon>Euthyneura</taxon>
        <taxon>Panpulmonata</taxon>
        <taxon>Eupulmonata</taxon>
        <taxon>Stylommatophora</taxon>
        <taxon>Helicina</taxon>
        <taxon>Arionoidea</taxon>
        <taxon>Arionidae</taxon>
        <taxon>Arion</taxon>
    </lineage>
</organism>
<gene>
    <name evidence="2" type="primary">ORF211599</name>
</gene>
<feature type="region of interest" description="Disordered" evidence="1">
    <location>
        <begin position="35"/>
        <end position="58"/>
    </location>
</feature>
<protein>
    <submittedName>
        <fullName evidence="2">Uncharacterized protein</fullName>
    </submittedName>
</protein>
<dbReference type="EMBL" id="HACG01049477">
    <property type="protein sequence ID" value="CEK96342.1"/>
    <property type="molecule type" value="Transcribed_RNA"/>
</dbReference>
<proteinExistence type="predicted"/>
<evidence type="ECO:0000313" key="2">
    <source>
        <dbReference type="EMBL" id="CEK96342.1"/>
    </source>
</evidence>
<accession>A0A0B7BTU9</accession>
<reference evidence="2" key="1">
    <citation type="submission" date="2014-12" db="EMBL/GenBank/DDBJ databases">
        <title>Insight into the proteome of Arion vulgaris.</title>
        <authorList>
            <person name="Aradska J."/>
            <person name="Bulat T."/>
            <person name="Smidak R."/>
            <person name="Sarate P."/>
            <person name="Gangsoo J."/>
            <person name="Sialana F."/>
            <person name="Bilban M."/>
            <person name="Lubec G."/>
        </authorList>
    </citation>
    <scope>NUCLEOTIDE SEQUENCE</scope>
    <source>
        <tissue evidence="2">Skin</tissue>
    </source>
</reference>